<comment type="similarity">
    <text evidence="7">Belongs to the type 2 lipid phosphate phosphatase family.</text>
</comment>
<evidence type="ECO:0000256" key="2">
    <source>
        <dbReference type="ARBA" id="ARBA00022692"/>
    </source>
</evidence>
<dbReference type="InterPro" id="IPR036938">
    <property type="entry name" value="PAP2/HPO_sf"/>
</dbReference>
<evidence type="ECO:0000256" key="7">
    <source>
        <dbReference type="ARBA" id="ARBA00038324"/>
    </source>
</evidence>
<dbReference type="Pfam" id="PF01569">
    <property type="entry name" value="PAP2"/>
    <property type="match status" value="1"/>
</dbReference>
<evidence type="ECO:0000256" key="6">
    <source>
        <dbReference type="ARBA" id="ARBA00023136"/>
    </source>
</evidence>
<feature type="transmembrane region" description="Helical" evidence="9">
    <location>
        <begin position="468"/>
        <end position="486"/>
    </location>
</feature>
<keyword evidence="5 9" id="KW-1133">Transmembrane helix</keyword>
<dbReference type="AlphaFoldDB" id="A0AAW0UB90"/>
<feature type="compositionally biased region" description="Polar residues" evidence="8">
    <location>
        <begin position="125"/>
        <end position="139"/>
    </location>
</feature>
<proteinExistence type="inferred from homology"/>
<feature type="transmembrane region" description="Helical" evidence="9">
    <location>
        <begin position="252"/>
        <end position="275"/>
    </location>
</feature>
<sequence length="504" mass="56747">MYNGSHFIDENVLLRKRNEQRFDPNTWKETTHPLTASCRTSDVPTTSCSTMNILHRLQDPQLVADCQYIFGVRHREEEKGRYSYTQEREREHLKSEGCEVRSSERFVDHCGARQRSRGKGKASADLQTKTHIRQGSSASDGEGRERTLEGQREAWRRTTHSQNQNQRTHNMSLLICSGTTCSSFATALGGELFYSVFFCFWAWNVDGAVLRRVIMVWMVTMYIGQALKDLLKVPRPACPPAVRLDSKWELEYGLPSTHAMVGAAMPFSIFILSLNRYQLDWVWGLAIALTWCSCVCLSRIYLGMHSVLDVLCGLVLVSGLLVIMLPWVDTLDHLALTHPASPLITIILTIAMVVCYPATDRWTPARGDTTVIVGVGCGSLLGSWVNYQLGVIREPSLPPPYTVLWPSLNMVGLSLLRTTLGMVVIVAVKAIFKSLSFATICALLQIRAEDYVNKTGGLTLRHRLVVELFYKFITYIAIGFTVVYTGPMTFRLVGIERPTFYTEV</sequence>
<protein>
    <recommendedName>
        <fullName evidence="10">Phosphatidic acid phosphatase type 2/haloperoxidase domain-containing protein</fullName>
    </recommendedName>
</protein>
<dbReference type="CDD" id="cd03388">
    <property type="entry name" value="PAP2_SPPase1"/>
    <property type="match status" value="1"/>
</dbReference>
<evidence type="ECO:0000256" key="5">
    <source>
        <dbReference type="ARBA" id="ARBA00022989"/>
    </source>
</evidence>
<evidence type="ECO:0000256" key="3">
    <source>
        <dbReference type="ARBA" id="ARBA00022801"/>
    </source>
</evidence>
<feature type="compositionally biased region" description="Basic and acidic residues" evidence="8">
    <location>
        <begin position="141"/>
        <end position="156"/>
    </location>
</feature>
<comment type="caution">
    <text evidence="11">The sequence shown here is derived from an EMBL/GenBank/DDBJ whole genome shotgun (WGS) entry which is preliminary data.</text>
</comment>
<feature type="transmembrane region" description="Helical" evidence="9">
    <location>
        <begin position="173"/>
        <end position="203"/>
    </location>
</feature>
<organism evidence="11 12">
    <name type="scientific">Scylla paramamosain</name>
    <name type="common">Mud crab</name>
    <dbReference type="NCBI Taxonomy" id="85552"/>
    <lineage>
        <taxon>Eukaryota</taxon>
        <taxon>Metazoa</taxon>
        <taxon>Ecdysozoa</taxon>
        <taxon>Arthropoda</taxon>
        <taxon>Crustacea</taxon>
        <taxon>Multicrustacea</taxon>
        <taxon>Malacostraca</taxon>
        <taxon>Eumalacostraca</taxon>
        <taxon>Eucarida</taxon>
        <taxon>Decapoda</taxon>
        <taxon>Pleocyemata</taxon>
        <taxon>Brachyura</taxon>
        <taxon>Eubrachyura</taxon>
        <taxon>Portunoidea</taxon>
        <taxon>Portunidae</taxon>
        <taxon>Portuninae</taxon>
        <taxon>Scylla</taxon>
    </lineage>
</organism>
<dbReference type="GO" id="GO:0006670">
    <property type="term" value="P:sphingosine metabolic process"/>
    <property type="evidence" value="ECO:0007669"/>
    <property type="project" value="TreeGrafter"/>
</dbReference>
<dbReference type="EMBL" id="JARAKH010000014">
    <property type="protein sequence ID" value="KAK8397378.1"/>
    <property type="molecule type" value="Genomic_DNA"/>
</dbReference>
<dbReference type="GO" id="GO:0042392">
    <property type="term" value="F:sphingosine-1-phosphate phosphatase activity"/>
    <property type="evidence" value="ECO:0007669"/>
    <property type="project" value="TreeGrafter"/>
</dbReference>
<gene>
    <name evidence="11" type="ORF">O3P69_004834</name>
</gene>
<feature type="transmembrane region" description="Helical" evidence="9">
    <location>
        <begin position="281"/>
        <end position="302"/>
    </location>
</feature>
<keyword evidence="2 9" id="KW-0812">Transmembrane</keyword>
<name>A0AAW0UB90_SCYPA</name>
<keyword evidence="12" id="KW-1185">Reference proteome</keyword>
<keyword evidence="6 9" id="KW-0472">Membrane</keyword>
<comment type="subcellular location">
    <subcellularLocation>
        <location evidence="1">Endoplasmic reticulum membrane</location>
        <topology evidence="1">Multi-pass membrane protein</topology>
    </subcellularLocation>
</comment>
<reference evidence="11 12" key="1">
    <citation type="submission" date="2023-03" db="EMBL/GenBank/DDBJ databases">
        <title>High-quality genome of Scylla paramamosain provides insights in environmental adaptation.</title>
        <authorList>
            <person name="Zhang L."/>
        </authorList>
    </citation>
    <scope>NUCLEOTIDE SEQUENCE [LARGE SCALE GENOMIC DNA]</scope>
    <source>
        <strain evidence="11">LZ_2023a</strain>
        <tissue evidence="11">Muscle</tissue>
    </source>
</reference>
<accession>A0AAW0UB90</accession>
<evidence type="ECO:0000313" key="12">
    <source>
        <dbReference type="Proteomes" id="UP001487740"/>
    </source>
</evidence>
<dbReference type="Proteomes" id="UP001487740">
    <property type="component" value="Unassembled WGS sequence"/>
</dbReference>
<dbReference type="GO" id="GO:0005789">
    <property type="term" value="C:endoplasmic reticulum membrane"/>
    <property type="evidence" value="ECO:0007669"/>
    <property type="project" value="UniProtKB-SubCell"/>
</dbReference>
<dbReference type="InterPro" id="IPR000326">
    <property type="entry name" value="PAP2/HPO"/>
</dbReference>
<keyword evidence="3" id="KW-0378">Hydrolase</keyword>
<dbReference type="PANTHER" id="PTHR14969">
    <property type="entry name" value="SPHINGOSINE-1-PHOSPHATE PHOSPHOHYDROLASE"/>
    <property type="match status" value="1"/>
</dbReference>
<keyword evidence="4" id="KW-0256">Endoplasmic reticulum</keyword>
<dbReference type="SMART" id="SM00014">
    <property type="entry name" value="acidPPc"/>
    <property type="match status" value="1"/>
</dbReference>
<dbReference type="SUPFAM" id="SSF48317">
    <property type="entry name" value="Acid phosphatase/Vanadium-dependent haloperoxidase"/>
    <property type="match status" value="1"/>
</dbReference>
<feature type="region of interest" description="Disordered" evidence="8">
    <location>
        <begin position="109"/>
        <end position="166"/>
    </location>
</feature>
<dbReference type="Gene3D" id="1.20.144.10">
    <property type="entry name" value="Phosphatidic acid phosphatase type 2/haloperoxidase"/>
    <property type="match status" value="1"/>
</dbReference>
<feature type="domain" description="Phosphatidic acid phosphatase type 2/haloperoxidase" evidence="10">
    <location>
        <begin position="210"/>
        <end position="325"/>
    </location>
</feature>
<evidence type="ECO:0000313" key="11">
    <source>
        <dbReference type="EMBL" id="KAK8397378.1"/>
    </source>
</evidence>
<evidence type="ECO:0000256" key="9">
    <source>
        <dbReference type="SAM" id="Phobius"/>
    </source>
</evidence>
<evidence type="ECO:0000256" key="8">
    <source>
        <dbReference type="SAM" id="MobiDB-lite"/>
    </source>
</evidence>
<feature type="transmembrane region" description="Helical" evidence="9">
    <location>
        <begin position="370"/>
        <end position="387"/>
    </location>
</feature>
<evidence type="ECO:0000256" key="1">
    <source>
        <dbReference type="ARBA" id="ARBA00004477"/>
    </source>
</evidence>
<dbReference type="PANTHER" id="PTHR14969:SF28">
    <property type="entry name" value="DIHYDROSPHINGOSINE 1-PHOSPHATE PHOSPHATASE LCB3-RELATED"/>
    <property type="match status" value="1"/>
</dbReference>
<feature type="transmembrane region" description="Helical" evidence="9">
    <location>
        <begin position="340"/>
        <end position="358"/>
    </location>
</feature>
<feature type="transmembrane region" description="Helical" evidence="9">
    <location>
        <begin position="307"/>
        <end position="328"/>
    </location>
</feature>
<evidence type="ECO:0000256" key="4">
    <source>
        <dbReference type="ARBA" id="ARBA00022824"/>
    </source>
</evidence>
<evidence type="ECO:0000259" key="10">
    <source>
        <dbReference type="SMART" id="SM00014"/>
    </source>
</evidence>